<evidence type="ECO:0000313" key="3">
    <source>
        <dbReference type="Proteomes" id="UP000295479"/>
    </source>
</evidence>
<dbReference type="Proteomes" id="UP000295479">
    <property type="component" value="Unassembled WGS sequence"/>
</dbReference>
<evidence type="ECO:0000313" key="2">
    <source>
        <dbReference type="EMBL" id="TDD99771.1"/>
    </source>
</evidence>
<keyword evidence="1" id="KW-0812">Transmembrane</keyword>
<comment type="caution">
    <text evidence="2">The sequence shown here is derived from an EMBL/GenBank/DDBJ whole genome shotgun (WGS) entry which is preliminary data.</text>
</comment>
<protein>
    <submittedName>
        <fullName evidence="2">Uncharacterized protein</fullName>
    </submittedName>
</protein>
<feature type="transmembrane region" description="Helical" evidence="1">
    <location>
        <begin position="244"/>
        <end position="265"/>
    </location>
</feature>
<dbReference type="RefSeq" id="WP_132001318.1">
    <property type="nucleotide sequence ID" value="NZ_SMFK01000001.1"/>
</dbReference>
<keyword evidence="1" id="KW-0472">Membrane</keyword>
<gene>
    <name evidence="2" type="ORF">E0F76_03355</name>
</gene>
<dbReference type="AlphaFoldDB" id="A0A4R5CHY2"/>
<reference evidence="2 3" key="1">
    <citation type="submission" date="2019-03" db="EMBL/GenBank/DDBJ databases">
        <title>Flavobacterium AR-3-4 sp. nov. isolated from arctic soil.</title>
        <authorList>
            <person name="Chaudhary D.K."/>
        </authorList>
    </citation>
    <scope>NUCLEOTIDE SEQUENCE [LARGE SCALE GENOMIC DNA]</scope>
    <source>
        <strain evidence="2 3">AR-3-4</strain>
    </source>
</reference>
<sequence>MNEKKVEIQNIETAGQVALPFNDEQFKDFIVSLLGKPQTISKYLRGTFEINKDNIITLFEVINQRIYQQNDSKLIQFRASIYYNDNTTVTLNGFEHLVHFNEKLPLVSRAVHLTWQYLVKFRDKDTFEKQEISVSFITDNNGPMPSFDDDVNHRFYDSGISFRISHTARTWGSDIEAMLTKNLQTLIQKENKFLDFFKFNNERVGHLISAFLISTTLIISLLNTNQIIKNGNYSDNPIFWIHHYGNYIFLFLGIYFLQKITLIILEEFEFYGAPSFIILTPESEKNKIKKQNSYKRKLGKYLLAVISSLILGVAGNFLYTYLTA</sequence>
<name>A0A4R5CHY2_9FLAO</name>
<keyword evidence="3" id="KW-1185">Reference proteome</keyword>
<evidence type="ECO:0000256" key="1">
    <source>
        <dbReference type="SAM" id="Phobius"/>
    </source>
</evidence>
<organism evidence="2 3">
    <name type="scientific">Flavobacterium cellulosilyticum</name>
    <dbReference type="NCBI Taxonomy" id="2541731"/>
    <lineage>
        <taxon>Bacteria</taxon>
        <taxon>Pseudomonadati</taxon>
        <taxon>Bacteroidota</taxon>
        <taxon>Flavobacteriia</taxon>
        <taxon>Flavobacteriales</taxon>
        <taxon>Flavobacteriaceae</taxon>
        <taxon>Flavobacterium</taxon>
    </lineage>
</organism>
<feature type="transmembrane region" description="Helical" evidence="1">
    <location>
        <begin position="301"/>
        <end position="322"/>
    </location>
</feature>
<accession>A0A4R5CHY2</accession>
<dbReference type="OrthoDB" id="7069095at2"/>
<proteinExistence type="predicted"/>
<feature type="transmembrane region" description="Helical" evidence="1">
    <location>
        <begin position="204"/>
        <end position="224"/>
    </location>
</feature>
<keyword evidence="1" id="KW-1133">Transmembrane helix</keyword>
<dbReference type="EMBL" id="SMFK01000001">
    <property type="protein sequence ID" value="TDD99771.1"/>
    <property type="molecule type" value="Genomic_DNA"/>
</dbReference>